<dbReference type="Pfam" id="PF13855">
    <property type="entry name" value="LRR_8"/>
    <property type="match status" value="1"/>
</dbReference>
<dbReference type="Gene3D" id="3.80.10.10">
    <property type="entry name" value="Ribonuclease Inhibitor"/>
    <property type="match status" value="1"/>
</dbReference>
<dbReference type="PANTHER" id="PTHR46759:SF1">
    <property type="entry name" value="LEUCINE-RICH REPEAT-CONTAINING PROTEIN 72"/>
    <property type="match status" value="1"/>
</dbReference>
<protein>
    <recommendedName>
        <fullName evidence="4">U2A'/phosphoprotein 32 family A C-terminal domain-containing protein</fullName>
    </recommendedName>
</protein>
<keyword evidence="3" id="KW-1185">Reference proteome</keyword>
<dbReference type="InterPro" id="IPR032675">
    <property type="entry name" value="LRR_dom_sf"/>
</dbReference>
<dbReference type="InterPro" id="IPR042655">
    <property type="entry name" value="LRC72"/>
</dbReference>
<dbReference type="Proteomes" id="UP000481153">
    <property type="component" value="Unassembled WGS sequence"/>
</dbReference>
<gene>
    <name evidence="2" type="ORF">Ae201684_017389</name>
</gene>
<name>A0A6G0W9F8_9STRA</name>
<accession>A0A6G0W9F8</accession>
<evidence type="ECO:0008006" key="4">
    <source>
        <dbReference type="Google" id="ProtNLM"/>
    </source>
</evidence>
<dbReference type="SUPFAM" id="SSF52075">
    <property type="entry name" value="Outer arm dynein light chain 1"/>
    <property type="match status" value="1"/>
</dbReference>
<evidence type="ECO:0000313" key="2">
    <source>
        <dbReference type="EMBL" id="KAF0723814.1"/>
    </source>
</evidence>
<dbReference type="PANTHER" id="PTHR46759">
    <property type="entry name" value="LEUCINE-RICH REPEAT-CONTAINING PROTEIN 72"/>
    <property type="match status" value="1"/>
</dbReference>
<feature type="region of interest" description="Disordered" evidence="1">
    <location>
        <begin position="184"/>
        <end position="205"/>
    </location>
</feature>
<evidence type="ECO:0000313" key="3">
    <source>
        <dbReference type="Proteomes" id="UP000481153"/>
    </source>
</evidence>
<sequence length="525" mass="58119">MTRVTASLLLERAGIYEVLGTKELILRDEAIDELEETCAKDLVSLELLSLSHNALRTLTHFEHLTNLIELNINFNHVESLDGLQCYGLQKLYAANNKLTSIAPLRAFSKLVHVSVYGNELSDLDAALHTCRQLVKLRSVDLDGNPCARTKHYKYQVLRLLPRINELDGETIHALDREMLLEQEPPLAPTPRSSLPPGPPIDLAEAADSRGPAQLFRDEFLNNHPILLEYLAQGVQDADPPQASADSMASPRPPSLFVDKMRLANPDRTAADQEQPQVSMKCPMAATPTVVPSHGIVDPSDPNATIRRLLKHIDHLTSSLDASRAQASDQAIAALLEENSQLRIENSNIPILQDEITSLKYQLRHATQQTSQPLEAENAALKRQIAKLRSMLAAKEADSPELTKEQVLEEAATVDVELTALIMQNEISLQIMRQTIQKTKLDMLNDRVAQMTGRYRPSTSAGIATKAMPSPATPESPQSGRPRRRLHTSAGHRPSKSNLSTSFRRDKKIPTVVEEDNNTTADLLVL</sequence>
<dbReference type="AlphaFoldDB" id="A0A6G0W9F8"/>
<evidence type="ECO:0000256" key="1">
    <source>
        <dbReference type="SAM" id="MobiDB-lite"/>
    </source>
</evidence>
<comment type="caution">
    <text evidence="2">The sequence shown here is derived from an EMBL/GenBank/DDBJ whole genome shotgun (WGS) entry which is preliminary data.</text>
</comment>
<feature type="region of interest" description="Disordered" evidence="1">
    <location>
        <begin position="452"/>
        <end position="525"/>
    </location>
</feature>
<reference evidence="2 3" key="1">
    <citation type="submission" date="2019-07" db="EMBL/GenBank/DDBJ databases">
        <title>Genomics analysis of Aphanomyces spp. identifies a new class of oomycete effector associated with host adaptation.</title>
        <authorList>
            <person name="Gaulin E."/>
        </authorList>
    </citation>
    <scope>NUCLEOTIDE SEQUENCE [LARGE SCALE GENOMIC DNA]</scope>
    <source>
        <strain evidence="2 3">ATCC 201684</strain>
    </source>
</reference>
<organism evidence="2 3">
    <name type="scientific">Aphanomyces euteiches</name>
    <dbReference type="NCBI Taxonomy" id="100861"/>
    <lineage>
        <taxon>Eukaryota</taxon>
        <taxon>Sar</taxon>
        <taxon>Stramenopiles</taxon>
        <taxon>Oomycota</taxon>
        <taxon>Saprolegniomycetes</taxon>
        <taxon>Saprolegniales</taxon>
        <taxon>Verrucalvaceae</taxon>
        <taxon>Aphanomyces</taxon>
    </lineage>
</organism>
<dbReference type="EMBL" id="VJMJ01000295">
    <property type="protein sequence ID" value="KAF0723814.1"/>
    <property type="molecule type" value="Genomic_DNA"/>
</dbReference>
<dbReference type="VEuPathDB" id="FungiDB:AeMF1_018252"/>
<feature type="compositionally biased region" description="Pro residues" evidence="1">
    <location>
        <begin position="185"/>
        <end position="199"/>
    </location>
</feature>
<dbReference type="InterPro" id="IPR001611">
    <property type="entry name" value="Leu-rich_rpt"/>
</dbReference>
<dbReference type="PROSITE" id="PS51450">
    <property type="entry name" value="LRR"/>
    <property type="match status" value="2"/>
</dbReference>
<proteinExistence type="predicted"/>